<keyword evidence="2" id="KW-1185">Reference proteome</keyword>
<protein>
    <submittedName>
        <fullName evidence="1">Uncharacterized protein</fullName>
    </submittedName>
</protein>
<sequence length="66" mass="7701">MSKNNNKKYSDDQLFGQDEYFYFIAGYTESGFAYGTTWEEAIADGLVDENRKPIKEEIVVDELYPF</sequence>
<evidence type="ECO:0000313" key="2">
    <source>
        <dbReference type="Proteomes" id="UP001282284"/>
    </source>
</evidence>
<dbReference type="RefSeq" id="WP_317945973.1">
    <property type="nucleotide sequence ID" value="NZ_JAUBDI010000021.1"/>
</dbReference>
<gene>
    <name evidence="1" type="ORF">QT711_16110</name>
</gene>
<proteinExistence type="predicted"/>
<name>A0ABU4GCK9_9BACL</name>
<dbReference type="Proteomes" id="UP001282284">
    <property type="component" value="Unassembled WGS sequence"/>
</dbReference>
<dbReference type="EMBL" id="JAUBDI010000021">
    <property type="protein sequence ID" value="MDW0114721.1"/>
    <property type="molecule type" value="Genomic_DNA"/>
</dbReference>
<evidence type="ECO:0000313" key="1">
    <source>
        <dbReference type="EMBL" id="MDW0114721.1"/>
    </source>
</evidence>
<reference evidence="1 2" key="1">
    <citation type="submission" date="2023-06" db="EMBL/GenBank/DDBJ databases">
        <title>Sporosarcina sp. nov., isolated from Korean traditional fermented seafood 'Jeotgal'.</title>
        <authorList>
            <person name="Yang A.I."/>
            <person name="Shin N.-R."/>
        </authorList>
    </citation>
    <scope>NUCLEOTIDE SEQUENCE [LARGE SCALE GENOMIC DNA]</scope>
    <source>
        <strain evidence="1 2">KCTC13119</strain>
    </source>
</reference>
<comment type="caution">
    <text evidence="1">The sequence shown here is derived from an EMBL/GenBank/DDBJ whole genome shotgun (WGS) entry which is preliminary data.</text>
</comment>
<organism evidence="1 2">
    <name type="scientific">Sporosarcina saromensis</name>
    <dbReference type="NCBI Taxonomy" id="359365"/>
    <lineage>
        <taxon>Bacteria</taxon>
        <taxon>Bacillati</taxon>
        <taxon>Bacillota</taxon>
        <taxon>Bacilli</taxon>
        <taxon>Bacillales</taxon>
        <taxon>Caryophanaceae</taxon>
        <taxon>Sporosarcina</taxon>
    </lineage>
</organism>
<accession>A0ABU4GCK9</accession>